<evidence type="ECO:0000313" key="1">
    <source>
        <dbReference type="EMBL" id="RZM79964.1"/>
    </source>
</evidence>
<reference evidence="1 2" key="1">
    <citation type="submission" date="2018-01" db="EMBL/GenBank/DDBJ databases">
        <title>Co-occurrence of chitin degradation, pigmentation and bioactivity in marine Pseudoalteromonas.</title>
        <authorList>
            <person name="Paulsen S."/>
            <person name="Gram L."/>
            <person name="Machado H."/>
        </authorList>
    </citation>
    <scope>NUCLEOTIDE SEQUENCE [LARGE SCALE GENOMIC DNA]</scope>
    <source>
        <strain evidence="1 2">S1946</strain>
    </source>
</reference>
<dbReference type="Proteomes" id="UP000292345">
    <property type="component" value="Unassembled WGS sequence"/>
</dbReference>
<proteinExistence type="predicted"/>
<evidence type="ECO:0000313" key="2">
    <source>
        <dbReference type="Proteomes" id="UP000292345"/>
    </source>
</evidence>
<organism evidence="1 2">
    <name type="scientific">Pseudoalteromonas rubra</name>
    <dbReference type="NCBI Taxonomy" id="43658"/>
    <lineage>
        <taxon>Bacteria</taxon>
        <taxon>Pseudomonadati</taxon>
        <taxon>Pseudomonadota</taxon>
        <taxon>Gammaproteobacteria</taxon>
        <taxon>Alteromonadales</taxon>
        <taxon>Pseudoalteromonadaceae</taxon>
        <taxon>Pseudoalteromonas</taxon>
    </lineage>
</organism>
<protein>
    <submittedName>
        <fullName evidence="1">Uncharacterized protein</fullName>
    </submittedName>
</protein>
<sequence length="322" mass="37318">MKAFEIDPVTKPDMSNYLIHMTDEKSFHSILKSGADNRTGLIKALKPKGANKDSFSHQIACFTETPIHAIGAFLEISKRRSNEKMVFGIGFKKALMVERGVRPTLYLDGAKLANFFELKKIKYLDDKTQHFLDSLSPLIHPLGENTERQGFTWEREWRYADIPGFHFSYEEIEVICCPKESLAIIKLELGEYAKDIKFVDTSSKYQEITQFISYSNERALIEAGLCNTANQEELDEFLESFDSYVEQLTFHKEYLTQLKTQISSIENELASLIEWRKDIKAHTCEDCGCYSRRLSSFMHFDKLCPDCKGYHNHLWDKHYKDA</sequence>
<dbReference type="AlphaFoldDB" id="A0A4Q7EBE1"/>
<accession>A0A4Q7EBE1</accession>
<dbReference type="EMBL" id="PPUZ01000036">
    <property type="protein sequence ID" value="RZM79964.1"/>
    <property type="molecule type" value="Genomic_DNA"/>
</dbReference>
<dbReference type="RefSeq" id="WP_130245364.1">
    <property type="nucleotide sequence ID" value="NZ_PPUZ01000036.1"/>
</dbReference>
<name>A0A4Q7EBE1_9GAMM</name>
<gene>
    <name evidence="1" type="ORF">C3B51_13435</name>
</gene>
<comment type="caution">
    <text evidence="1">The sequence shown here is derived from an EMBL/GenBank/DDBJ whole genome shotgun (WGS) entry which is preliminary data.</text>
</comment>